<accession>A0A168QD80</accession>
<dbReference type="AlphaFoldDB" id="A0A168QD80"/>
<evidence type="ECO:0000313" key="2">
    <source>
        <dbReference type="Proteomes" id="UP000077051"/>
    </source>
</evidence>
<gene>
    <name evidence="1" type="ORF">MUCCIDRAFT_106057</name>
</gene>
<name>A0A168QD80_MUCCL</name>
<evidence type="ECO:0000313" key="1">
    <source>
        <dbReference type="EMBL" id="OAD09084.1"/>
    </source>
</evidence>
<reference evidence="1 2" key="1">
    <citation type="submission" date="2015-06" db="EMBL/GenBank/DDBJ databases">
        <title>Expansion of signal transduction pathways in fungi by whole-genome duplication.</title>
        <authorList>
            <consortium name="DOE Joint Genome Institute"/>
            <person name="Corrochano L.M."/>
            <person name="Kuo A."/>
            <person name="Marcet-Houben M."/>
            <person name="Polaino S."/>
            <person name="Salamov A."/>
            <person name="Villalobos J.M."/>
            <person name="Alvarez M.I."/>
            <person name="Avalos J."/>
            <person name="Benito E.P."/>
            <person name="Benoit I."/>
            <person name="Burger G."/>
            <person name="Camino L.P."/>
            <person name="Canovas D."/>
            <person name="Cerda-Olmedo E."/>
            <person name="Cheng J.-F."/>
            <person name="Dominguez A."/>
            <person name="Elias M."/>
            <person name="Eslava A.P."/>
            <person name="Glaser F."/>
            <person name="Grimwood J."/>
            <person name="Gutierrez G."/>
            <person name="Heitman J."/>
            <person name="Henrissat B."/>
            <person name="Iturriaga E.A."/>
            <person name="Lang B.F."/>
            <person name="Lavin J.L."/>
            <person name="Lee S."/>
            <person name="Li W."/>
            <person name="Lindquist E."/>
            <person name="Lopez-Garcia S."/>
            <person name="Luque E.M."/>
            <person name="Marcos A.T."/>
            <person name="Martin J."/>
            <person name="Mccluskey K."/>
            <person name="Medina H.R."/>
            <person name="Miralles-Duran A."/>
            <person name="Miyazaki A."/>
            <person name="Munoz-Torres E."/>
            <person name="Oguiza J.A."/>
            <person name="Ohm R."/>
            <person name="Olmedo M."/>
            <person name="Orejas M."/>
            <person name="Ortiz-Castellanos L."/>
            <person name="Pisabarro A.G."/>
            <person name="Rodriguez-Romero J."/>
            <person name="Ruiz-Herrera J."/>
            <person name="Ruiz-Vazquez R."/>
            <person name="Sanz C."/>
            <person name="Schackwitz W."/>
            <person name="Schmutz J."/>
            <person name="Shahriari M."/>
            <person name="Shelest E."/>
            <person name="Silva-Franco F."/>
            <person name="Soanes D."/>
            <person name="Syed K."/>
            <person name="Tagua V.G."/>
            <person name="Talbot N.J."/>
            <person name="Thon M."/>
            <person name="De Vries R.P."/>
            <person name="Wiebenga A."/>
            <person name="Yadav J.S."/>
            <person name="Braun E.L."/>
            <person name="Baker S."/>
            <person name="Garre V."/>
            <person name="Horwitz B."/>
            <person name="Torres-Martinez S."/>
            <person name="Idnurm A."/>
            <person name="Herrera-Estrella A."/>
            <person name="Gabaldon T."/>
            <person name="Grigoriev I.V."/>
        </authorList>
    </citation>
    <scope>NUCLEOTIDE SEQUENCE [LARGE SCALE GENOMIC DNA]</scope>
    <source>
        <strain evidence="1 2">CBS 277.49</strain>
    </source>
</reference>
<dbReference type="VEuPathDB" id="FungiDB:MUCCIDRAFT_106057"/>
<dbReference type="OrthoDB" id="2244383at2759"/>
<organism evidence="1 2">
    <name type="scientific">Mucor lusitanicus CBS 277.49</name>
    <dbReference type="NCBI Taxonomy" id="747725"/>
    <lineage>
        <taxon>Eukaryota</taxon>
        <taxon>Fungi</taxon>
        <taxon>Fungi incertae sedis</taxon>
        <taxon>Mucoromycota</taxon>
        <taxon>Mucoromycotina</taxon>
        <taxon>Mucoromycetes</taxon>
        <taxon>Mucorales</taxon>
        <taxon>Mucorineae</taxon>
        <taxon>Mucoraceae</taxon>
        <taxon>Mucor</taxon>
    </lineage>
</organism>
<sequence>MTDPIHMQPSMSNHFSTDRGRRSSCCSHCDHSSSNPATIVNEFEPEALSLTPPLENVYFKEQNQPFSCIYLLNLFLAPDMTRYLAETSISDDVYTLPVHLQTLICEARMEVLISKQKNHPLEGNAIKRLEKVREYIRSIAHNDTAAIINTLSELIRDDDEMSIILEQ</sequence>
<dbReference type="Proteomes" id="UP000077051">
    <property type="component" value="Unassembled WGS sequence"/>
</dbReference>
<proteinExistence type="predicted"/>
<protein>
    <submittedName>
        <fullName evidence="1">Uncharacterized protein</fullName>
    </submittedName>
</protein>
<keyword evidence="2" id="KW-1185">Reference proteome</keyword>
<comment type="caution">
    <text evidence="1">The sequence shown here is derived from an EMBL/GenBank/DDBJ whole genome shotgun (WGS) entry which is preliminary data.</text>
</comment>
<dbReference type="EMBL" id="AMYB01000001">
    <property type="protein sequence ID" value="OAD09084.1"/>
    <property type="molecule type" value="Genomic_DNA"/>
</dbReference>